<dbReference type="AlphaFoldDB" id="A0A0A9HXK4"/>
<reference evidence="1" key="1">
    <citation type="submission" date="2014-09" db="EMBL/GenBank/DDBJ databases">
        <authorList>
            <person name="Magalhaes I.L.F."/>
            <person name="Oliveira U."/>
            <person name="Santos F.R."/>
            <person name="Vidigal T.H.D.A."/>
            <person name="Brescovit A.D."/>
            <person name="Santos A.J."/>
        </authorList>
    </citation>
    <scope>NUCLEOTIDE SEQUENCE</scope>
    <source>
        <tissue evidence="1">Shoot tissue taken approximately 20 cm above the soil surface</tissue>
    </source>
</reference>
<reference evidence="1" key="2">
    <citation type="journal article" date="2015" name="Data Brief">
        <title>Shoot transcriptome of the giant reed, Arundo donax.</title>
        <authorList>
            <person name="Barrero R.A."/>
            <person name="Guerrero F.D."/>
            <person name="Moolhuijzen P."/>
            <person name="Goolsby J.A."/>
            <person name="Tidwell J."/>
            <person name="Bellgard S.E."/>
            <person name="Bellgard M.I."/>
        </authorList>
    </citation>
    <scope>NUCLEOTIDE SEQUENCE</scope>
    <source>
        <tissue evidence="1">Shoot tissue taken approximately 20 cm above the soil surface</tissue>
    </source>
</reference>
<sequence length="30" mass="3379">MIDPCHLSFSTTLPVACKNEQPVHKEHKST</sequence>
<protein>
    <submittedName>
        <fullName evidence="1">Uncharacterized protein</fullName>
    </submittedName>
</protein>
<dbReference type="EMBL" id="GBRH01160293">
    <property type="protein sequence ID" value="JAE37603.1"/>
    <property type="molecule type" value="Transcribed_RNA"/>
</dbReference>
<evidence type="ECO:0000313" key="1">
    <source>
        <dbReference type="EMBL" id="JAE37603.1"/>
    </source>
</evidence>
<name>A0A0A9HXK4_ARUDO</name>
<organism evidence="1">
    <name type="scientific">Arundo donax</name>
    <name type="common">Giant reed</name>
    <name type="synonym">Donax arundinaceus</name>
    <dbReference type="NCBI Taxonomy" id="35708"/>
    <lineage>
        <taxon>Eukaryota</taxon>
        <taxon>Viridiplantae</taxon>
        <taxon>Streptophyta</taxon>
        <taxon>Embryophyta</taxon>
        <taxon>Tracheophyta</taxon>
        <taxon>Spermatophyta</taxon>
        <taxon>Magnoliopsida</taxon>
        <taxon>Liliopsida</taxon>
        <taxon>Poales</taxon>
        <taxon>Poaceae</taxon>
        <taxon>PACMAD clade</taxon>
        <taxon>Arundinoideae</taxon>
        <taxon>Arundineae</taxon>
        <taxon>Arundo</taxon>
    </lineage>
</organism>
<proteinExistence type="predicted"/>
<accession>A0A0A9HXK4</accession>